<dbReference type="Gene3D" id="3.40.50.1110">
    <property type="entry name" value="SGNH hydrolase"/>
    <property type="match status" value="1"/>
</dbReference>
<keyword evidence="3" id="KW-0443">Lipid metabolism</keyword>
<keyword evidence="5" id="KW-1185">Reference proteome</keyword>
<evidence type="ECO:0008006" key="6">
    <source>
        <dbReference type="Google" id="ProtNLM"/>
    </source>
</evidence>
<protein>
    <recommendedName>
        <fullName evidence="6">GDSL esterase/lipase At5g55050-like</fullName>
    </recommendedName>
</protein>
<dbReference type="InterPro" id="IPR035669">
    <property type="entry name" value="SGNH_plant_lipase-like"/>
</dbReference>
<keyword evidence="3" id="KW-0442">Lipid degradation</keyword>
<comment type="similarity">
    <text evidence="1">Belongs to the 'GDSL' lipolytic enzyme family.</text>
</comment>
<proteinExistence type="inferred from homology"/>
<dbReference type="InterPro" id="IPR051058">
    <property type="entry name" value="GDSL_Est/Lipase"/>
</dbReference>
<keyword evidence="2" id="KW-0378">Hydrolase</keyword>
<gene>
    <name evidence="4" type="ORF">T459_20825</name>
</gene>
<comment type="caution">
    <text evidence="4">The sequence shown here is derived from an EMBL/GenBank/DDBJ whole genome shotgun (WGS) entry which is preliminary data.</text>
</comment>
<evidence type="ECO:0000313" key="4">
    <source>
        <dbReference type="EMBL" id="PHT77303.1"/>
    </source>
</evidence>
<evidence type="ECO:0000256" key="3">
    <source>
        <dbReference type="ARBA" id="ARBA00022963"/>
    </source>
</evidence>
<dbReference type="OMA" id="STTHECN"/>
<evidence type="ECO:0000256" key="2">
    <source>
        <dbReference type="ARBA" id="ARBA00022801"/>
    </source>
</evidence>
<dbReference type="InterPro" id="IPR001087">
    <property type="entry name" value="GDSL"/>
</dbReference>
<evidence type="ECO:0000313" key="5">
    <source>
        <dbReference type="Proteomes" id="UP000222542"/>
    </source>
</evidence>
<reference evidence="4 5" key="2">
    <citation type="journal article" date="2017" name="Genome Biol.">
        <title>New reference genome sequences of hot pepper reveal the massive evolution of plant disease-resistance genes by retroduplication.</title>
        <authorList>
            <person name="Kim S."/>
            <person name="Park J."/>
            <person name="Yeom S.I."/>
            <person name="Kim Y.M."/>
            <person name="Seo E."/>
            <person name="Kim K.T."/>
            <person name="Kim M.S."/>
            <person name="Lee J.M."/>
            <person name="Cheong K."/>
            <person name="Shin H.S."/>
            <person name="Kim S.B."/>
            <person name="Han K."/>
            <person name="Lee J."/>
            <person name="Park M."/>
            <person name="Lee H.A."/>
            <person name="Lee H.Y."/>
            <person name="Lee Y."/>
            <person name="Oh S."/>
            <person name="Lee J.H."/>
            <person name="Choi E."/>
            <person name="Choi E."/>
            <person name="Lee S.E."/>
            <person name="Jeon J."/>
            <person name="Kim H."/>
            <person name="Choi G."/>
            <person name="Song H."/>
            <person name="Lee J."/>
            <person name="Lee S.C."/>
            <person name="Kwon J.K."/>
            <person name="Lee H.Y."/>
            <person name="Koo N."/>
            <person name="Hong Y."/>
            <person name="Kim R.W."/>
            <person name="Kang W.H."/>
            <person name="Huh J.H."/>
            <person name="Kang B.C."/>
            <person name="Yang T.J."/>
            <person name="Lee Y.H."/>
            <person name="Bennetzen J.L."/>
            <person name="Choi D."/>
        </authorList>
    </citation>
    <scope>NUCLEOTIDE SEQUENCE [LARGE SCALE GENOMIC DNA]</scope>
    <source>
        <strain evidence="5">cv. CM334</strain>
    </source>
</reference>
<dbReference type="CDD" id="cd01837">
    <property type="entry name" value="SGNH_plant_lipase_like"/>
    <property type="match status" value="1"/>
</dbReference>
<dbReference type="OrthoDB" id="1600564at2759"/>
<dbReference type="SMR" id="A0A1U8FDJ6"/>
<dbReference type="Gramene" id="PHT77303">
    <property type="protein sequence ID" value="PHT77303"/>
    <property type="gene ID" value="T459_20825"/>
</dbReference>
<dbReference type="PANTHER" id="PTHR45648:SF30">
    <property type="match status" value="1"/>
</dbReference>
<dbReference type="AlphaFoldDB" id="A0A1U8FDJ6"/>
<name>A0A1U8FDJ6_CAPAN</name>
<sequence>MASNKTKLLNSFGLIAIYFILQLNMSRAQKVKAIYVFGDSLVDVGNNNYLETFFRANFPFNGIDFPSGKPTGRFSNGKNAADFIAENFGLPTPPPYLSNKNDLFLNGVSFASGGAGILNSTNNLPSNGTIYLSKQVEYFSEVQQRLITKIGESEAKNHLSNSLFAVVIGSNDLFNYFSSKSKIPIRKSPQEYIDLMLSTFSNQLTQIHGLGARKFLIAGIGPIGCTPSQRLLNSSENCNEEANYWTMNYNKGVQSMLIKLKSQLKEDFNYTYFNIYDFLVNTIQNPTKYGIHEVKAACCGAGRLKAASPCTPIATYCPNRSDHIFWDEVHPTEAATKLLVNTLSITQNNM</sequence>
<evidence type="ECO:0000256" key="1">
    <source>
        <dbReference type="ARBA" id="ARBA00008668"/>
    </source>
</evidence>
<accession>A0A1U8FDJ6</accession>
<dbReference type="EMBL" id="AYRZ02000007">
    <property type="protein sequence ID" value="PHT77303.1"/>
    <property type="molecule type" value="Genomic_DNA"/>
</dbReference>
<dbReference type="GO" id="GO:0016042">
    <property type="term" value="P:lipid catabolic process"/>
    <property type="evidence" value="ECO:0007669"/>
    <property type="project" value="UniProtKB-KW"/>
</dbReference>
<reference evidence="4 5" key="1">
    <citation type="journal article" date="2014" name="Nat. Genet.">
        <title>Genome sequence of the hot pepper provides insights into the evolution of pungency in Capsicum species.</title>
        <authorList>
            <person name="Kim S."/>
            <person name="Park M."/>
            <person name="Yeom S.I."/>
            <person name="Kim Y.M."/>
            <person name="Lee J.M."/>
            <person name="Lee H.A."/>
            <person name="Seo E."/>
            <person name="Choi J."/>
            <person name="Cheong K."/>
            <person name="Kim K.T."/>
            <person name="Jung K."/>
            <person name="Lee G.W."/>
            <person name="Oh S.K."/>
            <person name="Bae C."/>
            <person name="Kim S.B."/>
            <person name="Lee H.Y."/>
            <person name="Kim S.Y."/>
            <person name="Kim M.S."/>
            <person name="Kang B.C."/>
            <person name="Jo Y.D."/>
            <person name="Yang H.B."/>
            <person name="Jeong H.J."/>
            <person name="Kang W.H."/>
            <person name="Kwon J.K."/>
            <person name="Shin C."/>
            <person name="Lim J.Y."/>
            <person name="Park J.H."/>
            <person name="Huh J.H."/>
            <person name="Kim J.S."/>
            <person name="Kim B.D."/>
            <person name="Cohen O."/>
            <person name="Paran I."/>
            <person name="Suh M.C."/>
            <person name="Lee S.B."/>
            <person name="Kim Y.K."/>
            <person name="Shin Y."/>
            <person name="Noh S.J."/>
            <person name="Park J."/>
            <person name="Seo Y.S."/>
            <person name="Kwon S.Y."/>
            <person name="Kim H.A."/>
            <person name="Park J.M."/>
            <person name="Kim H.J."/>
            <person name="Choi S.B."/>
            <person name="Bosland P.W."/>
            <person name="Reeves G."/>
            <person name="Jo S.H."/>
            <person name="Lee B.W."/>
            <person name="Cho H.T."/>
            <person name="Choi H.S."/>
            <person name="Lee M.S."/>
            <person name="Yu Y."/>
            <person name="Do Choi Y."/>
            <person name="Park B.S."/>
            <person name="van Deynze A."/>
            <person name="Ashrafi H."/>
            <person name="Hill T."/>
            <person name="Kim W.T."/>
            <person name="Pai H.S."/>
            <person name="Ahn H.K."/>
            <person name="Yeam I."/>
            <person name="Giovannoni J.J."/>
            <person name="Rose J.K."/>
            <person name="Sorensen I."/>
            <person name="Lee S.J."/>
            <person name="Kim R.W."/>
            <person name="Choi I.Y."/>
            <person name="Choi B.S."/>
            <person name="Lim J.S."/>
            <person name="Lee Y.H."/>
            <person name="Choi D."/>
        </authorList>
    </citation>
    <scope>NUCLEOTIDE SEQUENCE [LARGE SCALE GENOMIC DNA]</scope>
    <source>
        <strain evidence="5">cv. CM334</strain>
    </source>
</reference>
<dbReference type="GO" id="GO:0016788">
    <property type="term" value="F:hydrolase activity, acting on ester bonds"/>
    <property type="evidence" value="ECO:0007669"/>
    <property type="project" value="InterPro"/>
</dbReference>
<dbReference type="KEGG" id="cann:107856305"/>
<organism evidence="4 5">
    <name type="scientific">Capsicum annuum</name>
    <name type="common">Capsicum pepper</name>
    <dbReference type="NCBI Taxonomy" id="4072"/>
    <lineage>
        <taxon>Eukaryota</taxon>
        <taxon>Viridiplantae</taxon>
        <taxon>Streptophyta</taxon>
        <taxon>Embryophyta</taxon>
        <taxon>Tracheophyta</taxon>
        <taxon>Spermatophyta</taxon>
        <taxon>Magnoliopsida</taxon>
        <taxon>eudicotyledons</taxon>
        <taxon>Gunneridae</taxon>
        <taxon>Pentapetalae</taxon>
        <taxon>asterids</taxon>
        <taxon>lamiids</taxon>
        <taxon>Solanales</taxon>
        <taxon>Solanaceae</taxon>
        <taxon>Solanoideae</taxon>
        <taxon>Capsiceae</taxon>
        <taxon>Capsicum</taxon>
    </lineage>
</organism>
<dbReference type="Pfam" id="PF00657">
    <property type="entry name" value="Lipase_GDSL"/>
    <property type="match status" value="1"/>
</dbReference>
<dbReference type="PANTHER" id="PTHR45648">
    <property type="entry name" value="GDSL LIPASE/ACYLHYDROLASE FAMILY PROTEIN (AFU_ORTHOLOGUE AFUA_4G14700)"/>
    <property type="match status" value="1"/>
</dbReference>
<dbReference type="SUPFAM" id="SSF52266">
    <property type="entry name" value="SGNH hydrolase"/>
    <property type="match status" value="1"/>
</dbReference>
<dbReference type="InterPro" id="IPR036514">
    <property type="entry name" value="SGNH_hydro_sf"/>
</dbReference>
<dbReference type="Proteomes" id="UP000222542">
    <property type="component" value="Unassembled WGS sequence"/>
</dbReference>